<protein>
    <recommendedName>
        <fullName evidence="7">Cutinase</fullName>
    </recommendedName>
</protein>
<keyword evidence="2" id="KW-1015">Disulfide bond</keyword>
<accession>A0A9Q3CCF5</accession>
<comment type="caution">
    <text evidence="5">The sequence shown here is derived from an EMBL/GenBank/DDBJ whole genome shotgun (WGS) entry which is preliminary data.</text>
</comment>
<evidence type="ECO:0000313" key="5">
    <source>
        <dbReference type="EMBL" id="MBW0480463.1"/>
    </source>
</evidence>
<evidence type="ECO:0000256" key="2">
    <source>
        <dbReference type="ARBA" id="ARBA00023157"/>
    </source>
</evidence>
<feature type="signal peptide" evidence="4">
    <location>
        <begin position="1"/>
        <end position="21"/>
    </location>
</feature>
<dbReference type="SUPFAM" id="SSF53474">
    <property type="entry name" value="alpha/beta-Hydrolases"/>
    <property type="match status" value="1"/>
</dbReference>
<dbReference type="InterPro" id="IPR029058">
    <property type="entry name" value="AB_hydrolase_fold"/>
</dbReference>
<gene>
    <name evidence="5" type="ORF">O181_020178</name>
</gene>
<dbReference type="InterPro" id="IPR000675">
    <property type="entry name" value="Cutinase/axe"/>
</dbReference>
<evidence type="ECO:0000313" key="6">
    <source>
        <dbReference type="Proteomes" id="UP000765509"/>
    </source>
</evidence>
<dbReference type="SMART" id="SM01110">
    <property type="entry name" value="Cutinase"/>
    <property type="match status" value="1"/>
</dbReference>
<dbReference type="AlphaFoldDB" id="A0A9Q3CCF5"/>
<feature type="compositionally biased region" description="Gly residues" evidence="3">
    <location>
        <begin position="251"/>
        <end position="283"/>
    </location>
</feature>
<feature type="region of interest" description="Disordered" evidence="3">
    <location>
        <begin position="235"/>
        <end position="283"/>
    </location>
</feature>
<dbReference type="Pfam" id="PF01083">
    <property type="entry name" value="Cutinase"/>
    <property type="match status" value="1"/>
</dbReference>
<sequence length="302" mass="30522">MISKVIYTFCNFLIFTCFSTSFKSDSSQIHSRQLGLGGGGGGGCHKYVIVAARGTFEAQSGGMGYSGLVRKIRSAVQGGGYYEVQYSAAPEYMMGPTQGGNNGIQYITSQRSRCPGQLYVLIGYSKGAMVITQIMTKPQVPADLIPAIVLYGNPYHQTGAPQNKCSGRTGQGIAAMMGVRMPAKYASKVFDCCVQGDNICQSIGTGVQHLSYGGSANEAAAASFAIQKLQEMLQSGKGTGKGQPENPGSGKSTGGGSGGEAGKSPGGGGGLLPGGGGLGGMGGKSPFGGGLGSLFGSKGLGG</sequence>
<keyword evidence="4" id="KW-0732">Signal</keyword>
<reference evidence="5" key="1">
    <citation type="submission" date="2021-03" db="EMBL/GenBank/DDBJ databases">
        <title>Draft genome sequence of rust myrtle Austropuccinia psidii MF-1, a brazilian biotype.</title>
        <authorList>
            <person name="Quecine M.C."/>
            <person name="Pachon D.M.R."/>
            <person name="Bonatelli M.L."/>
            <person name="Correr F.H."/>
            <person name="Franceschini L.M."/>
            <person name="Leite T.F."/>
            <person name="Margarido G.R.A."/>
            <person name="Almeida C.A."/>
            <person name="Ferrarezi J.A."/>
            <person name="Labate C.A."/>
        </authorList>
    </citation>
    <scope>NUCLEOTIDE SEQUENCE</scope>
    <source>
        <strain evidence="5">MF-1</strain>
    </source>
</reference>
<dbReference type="OrthoDB" id="2500275at2759"/>
<dbReference type="PANTHER" id="PTHR33630:SF9">
    <property type="entry name" value="CUTINASE 4"/>
    <property type="match status" value="1"/>
</dbReference>
<dbReference type="Gene3D" id="3.40.50.1820">
    <property type="entry name" value="alpha/beta hydrolase"/>
    <property type="match status" value="1"/>
</dbReference>
<name>A0A9Q3CCF5_9BASI</name>
<evidence type="ECO:0008006" key="7">
    <source>
        <dbReference type="Google" id="ProtNLM"/>
    </source>
</evidence>
<keyword evidence="6" id="KW-1185">Reference proteome</keyword>
<dbReference type="GO" id="GO:0052689">
    <property type="term" value="F:carboxylic ester hydrolase activity"/>
    <property type="evidence" value="ECO:0007669"/>
    <property type="project" value="UniProtKB-ARBA"/>
</dbReference>
<keyword evidence="1" id="KW-0378">Hydrolase</keyword>
<evidence type="ECO:0000256" key="1">
    <source>
        <dbReference type="ARBA" id="ARBA00022801"/>
    </source>
</evidence>
<dbReference type="EMBL" id="AVOT02005982">
    <property type="protein sequence ID" value="MBW0480463.1"/>
    <property type="molecule type" value="Genomic_DNA"/>
</dbReference>
<dbReference type="Proteomes" id="UP000765509">
    <property type="component" value="Unassembled WGS sequence"/>
</dbReference>
<dbReference type="PANTHER" id="PTHR33630">
    <property type="entry name" value="CUTINASE RV1984C-RELATED-RELATED"/>
    <property type="match status" value="1"/>
</dbReference>
<evidence type="ECO:0000256" key="4">
    <source>
        <dbReference type="SAM" id="SignalP"/>
    </source>
</evidence>
<organism evidence="5 6">
    <name type="scientific">Austropuccinia psidii MF-1</name>
    <dbReference type="NCBI Taxonomy" id="1389203"/>
    <lineage>
        <taxon>Eukaryota</taxon>
        <taxon>Fungi</taxon>
        <taxon>Dikarya</taxon>
        <taxon>Basidiomycota</taxon>
        <taxon>Pucciniomycotina</taxon>
        <taxon>Pucciniomycetes</taxon>
        <taxon>Pucciniales</taxon>
        <taxon>Sphaerophragmiaceae</taxon>
        <taxon>Austropuccinia</taxon>
    </lineage>
</organism>
<evidence type="ECO:0000256" key="3">
    <source>
        <dbReference type="SAM" id="MobiDB-lite"/>
    </source>
</evidence>
<proteinExistence type="predicted"/>
<feature type="chain" id="PRO_5040202478" description="Cutinase" evidence="4">
    <location>
        <begin position="22"/>
        <end position="302"/>
    </location>
</feature>